<name>K0IM52_NITGG</name>
<organism evidence="1 2">
    <name type="scientific">Nitrososphaera gargensis (strain Ga9.2)</name>
    <dbReference type="NCBI Taxonomy" id="1237085"/>
    <lineage>
        <taxon>Archaea</taxon>
        <taxon>Nitrososphaerota</taxon>
        <taxon>Nitrososphaeria</taxon>
        <taxon>Nitrososphaerales</taxon>
        <taxon>Nitrososphaeraceae</taxon>
        <taxon>Nitrososphaera</taxon>
    </lineage>
</organism>
<dbReference type="BioCyc" id="CNIT1237085:G1324-619-MONOMER"/>
<dbReference type="HOGENOM" id="CLU_2784235_0_0_2"/>
<dbReference type="Proteomes" id="UP000008037">
    <property type="component" value="Chromosome"/>
</dbReference>
<evidence type="ECO:0000313" key="1">
    <source>
        <dbReference type="EMBL" id="AFU57564.1"/>
    </source>
</evidence>
<gene>
    <name evidence="1" type="ordered locus">Ngar_c06210</name>
</gene>
<evidence type="ECO:0000313" key="2">
    <source>
        <dbReference type="Proteomes" id="UP000008037"/>
    </source>
</evidence>
<proteinExistence type="predicted"/>
<keyword evidence="2" id="KW-1185">Reference proteome</keyword>
<accession>K0IM52</accession>
<dbReference type="InParanoid" id="K0IM52"/>
<reference evidence="1 2" key="1">
    <citation type="journal article" date="2012" name="Environ. Microbiol.">
        <title>The genome of the ammonia-oxidizing Candidatus Nitrososphaera gargensis: insights into metabolic versatility and environmental adaptations.</title>
        <authorList>
            <person name="Spang A."/>
            <person name="Poehlein A."/>
            <person name="Offre P."/>
            <person name="Zumbragel S."/>
            <person name="Haider S."/>
            <person name="Rychlik N."/>
            <person name="Nowka B."/>
            <person name="Schmeisser C."/>
            <person name="Lebedeva E.V."/>
            <person name="Rattei T."/>
            <person name="Bohm C."/>
            <person name="Schmid M."/>
            <person name="Galushko A."/>
            <person name="Hatzenpichler R."/>
            <person name="Weinmaier T."/>
            <person name="Daniel R."/>
            <person name="Schleper C."/>
            <person name="Spieck E."/>
            <person name="Streit W."/>
            <person name="Wagner M."/>
        </authorList>
    </citation>
    <scope>NUCLEOTIDE SEQUENCE [LARGE SCALE GENOMIC DNA]</scope>
    <source>
        <strain evidence="2">Ga9.2</strain>
    </source>
</reference>
<protein>
    <submittedName>
        <fullName evidence="1">Uncharacterized protein</fullName>
    </submittedName>
</protein>
<dbReference type="EMBL" id="CP002408">
    <property type="protein sequence ID" value="AFU57564.1"/>
    <property type="molecule type" value="Genomic_DNA"/>
</dbReference>
<dbReference type="AlphaFoldDB" id="K0IM52"/>
<dbReference type="KEGG" id="nga:Ngar_c06210"/>
<sequence>MEPTTDENQVKQMQLVLSADSITLHASLMPGVLTTQTFEGTDCYAKFINFLKHVSANGIPISAEITVR</sequence>